<dbReference type="AlphaFoldDB" id="A0A7Y4L9W7"/>
<dbReference type="Gene3D" id="1.10.260.40">
    <property type="entry name" value="lambda repressor-like DNA-binding domains"/>
    <property type="match status" value="1"/>
</dbReference>
<keyword evidence="3" id="KW-1185">Reference proteome</keyword>
<evidence type="ECO:0000313" key="3">
    <source>
        <dbReference type="Proteomes" id="UP000541421"/>
    </source>
</evidence>
<keyword evidence="1" id="KW-1133">Transmembrane helix</keyword>
<evidence type="ECO:0000313" key="2">
    <source>
        <dbReference type="EMBL" id="NOL49614.1"/>
    </source>
</evidence>
<name>A0A7Y4L9W7_9BURK</name>
<evidence type="ECO:0000256" key="1">
    <source>
        <dbReference type="SAM" id="Phobius"/>
    </source>
</evidence>
<feature type="transmembrane region" description="Helical" evidence="1">
    <location>
        <begin position="127"/>
        <end position="146"/>
    </location>
</feature>
<dbReference type="PANTHER" id="PTHR34475">
    <property type="match status" value="1"/>
</dbReference>
<organism evidence="2 3">
    <name type="scientific">Pelistega europaea</name>
    <dbReference type="NCBI Taxonomy" id="106147"/>
    <lineage>
        <taxon>Bacteria</taxon>
        <taxon>Pseudomonadati</taxon>
        <taxon>Pseudomonadota</taxon>
        <taxon>Betaproteobacteria</taxon>
        <taxon>Burkholderiales</taxon>
        <taxon>Alcaligenaceae</taxon>
        <taxon>Pelistega</taxon>
    </lineage>
</organism>
<comment type="caution">
    <text evidence="2">The sequence shown here is derived from an EMBL/GenBank/DDBJ whole genome shotgun (WGS) entry which is preliminary data.</text>
</comment>
<gene>
    <name evidence="2" type="ORF">HKX40_05635</name>
</gene>
<dbReference type="GO" id="GO:0003677">
    <property type="term" value="F:DNA binding"/>
    <property type="evidence" value="ECO:0007669"/>
    <property type="project" value="InterPro"/>
</dbReference>
<dbReference type="Pfam" id="PF13413">
    <property type="entry name" value="HTH_25"/>
    <property type="match status" value="1"/>
</dbReference>
<dbReference type="EMBL" id="JABGBO010000005">
    <property type="protein sequence ID" value="NOL49614.1"/>
    <property type="molecule type" value="Genomic_DNA"/>
</dbReference>
<dbReference type="Proteomes" id="UP000541421">
    <property type="component" value="Unassembled WGS sequence"/>
</dbReference>
<keyword evidence="1" id="KW-0812">Transmembrane</keyword>
<reference evidence="2 3" key="1">
    <citation type="submission" date="2020-05" db="EMBL/GenBank/DDBJ databases">
        <authorList>
            <person name="Niu N."/>
        </authorList>
    </citation>
    <scope>NUCLEOTIDE SEQUENCE [LARGE SCALE GENOMIC DNA]</scope>
    <source>
        <strain evidence="2 3">LMG10982</strain>
    </source>
</reference>
<dbReference type="PANTHER" id="PTHR34475:SF1">
    <property type="entry name" value="CYTOSKELETON PROTEIN RODZ"/>
    <property type="match status" value="1"/>
</dbReference>
<dbReference type="InterPro" id="IPR010982">
    <property type="entry name" value="Lambda_DNA-bd_dom_sf"/>
</dbReference>
<accession>A0A7Y4L9W7</accession>
<keyword evidence="1" id="KW-0472">Membrane</keyword>
<protein>
    <submittedName>
        <fullName evidence="2">Helix-turn-helix domain-containing protein</fullName>
    </submittedName>
</protein>
<proteinExistence type="predicted"/>
<dbReference type="RefSeq" id="WP_171588597.1">
    <property type="nucleotide sequence ID" value="NZ_JABGBO010000005.1"/>
</dbReference>
<sequence length="168" mass="18331">MSLETPDLTKASLTPPDADTIGGYLQAARLQQNMTLQQVSDATKYHVAQLAAVEEHKWDKVPPGFVLRSIVKKFAVAVQADPEVALEKLAKATGNVVPATNKNLKSSMNHHVNEQLNERISSGAGGTWLWILLIIVVLVVVGYIAFSQGMFSLDDIAFVKKWFGNSDV</sequence>
<dbReference type="InterPro" id="IPR050400">
    <property type="entry name" value="Bact_Cytoskel_RodZ"/>
</dbReference>